<feature type="transmembrane region" description="Helical" evidence="1">
    <location>
        <begin position="42"/>
        <end position="62"/>
    </location>
</feature>
<evidence type="ECO:0000256" key="1">
    <source>
        <dbReference type="SAM" id="Phobius"/>
    </source>
</evidence>
<dbReference type="AlphaFoldDB" id="A0A5C3PRI0"/>
<accession>A0A5C3PRI0</accession>
<dbReference type="Proteomes" id="UP000308197">
    <property type="component" value="Unassembled WGS sequence"/>
</dbReference>
<feature type="transmembrane region" description="Helical" evidence="1">
    <location>
        <begin position="74"/>
        <end position="92"/>
    </location>
</feature>
<sequence>MSVQKNHAIICIFTVVLLRFVDVFLEATLWASPSERPARSGLWAGIILLLQAILLQTAVHCGQDVVTEDRESHMGFALLWTLIPLIAFSPWSRTWLALPVECTIRAVVMPAAIQYLRTGGLSTTGLYGEFIRFDLAYYYTEFVTGMLGWLEWLIEAWDTAGESLRKFRIVLRRSRDESLRLAWRSRPKARLSGRHPFVEAIKKLAQQAKVELEG</sequence>
<protein>
    <submittedName>
        <fullName evidence="2">Uncharacterized protein</fullName>
    </submittedName>
</protein>
<dbReference type="EMBL" id="ML211012">
    <property type="protein sequence ID" value="TFK91777.1"/>
    <property type="molecule type" value="Genomic_DNA"/>
</dbReference>
<keyword evidence="3" id="KW-1185">Reference proteome</keyword>
<gene>
    <name evidence="2" type="ORF">K466DRAFT_595817</name>
</gene>
<dbReference type="InParanoid" id="A0A5C3PRI0"/>
<name>A0A5C3PRI0_9APHY</name>
<reference evidence="2 3" key="1">
    <citation type="journal article" date="2019" name="Nat. Ecol. Evol.">
        <title>Megaphylogeny resolves global patterns of mushroom evolution.</title>
        <authorList>
            <person name="Varga T."/>
            <person name="Krizsan K."/>
            <person name="Foldi C."/>
            <person name="Dima B."/>
            <person name="Sanchez-Garcia M."/>
            <person name="Sanchez-Ramirez S."/>
            <person name="Szollosi G.J."/>
            <person name="Szarkandi J.G."/>
            <person name="Papp V."/>
            <person name="Albert L."/>
            <person name="Andreopoulos W."/>
            <person name="Angelini C."/>
            <person name="Antonin V."/>
            <person name="Barry K.W."/>
            <person name="Bougher N.L."/>
            <person name="Buchanan P."/>
            <person name="Buyck B."/>
            <person name="Bense V."/>
            <person name="Catcheside P."/>
            <person name="Chovatia M."/>
            <person name="Cooper J."/>
            <person name="Damon W."/>
            <person name="Desjardin D."/>
            <person name="Finy P."/>
            <person name="Geml J."/>
            <person name="Haridas S."/>
            <person name="Hughes K."/>
            <person name="Justo A."/>
            <person name="Karasinski D."/>
            <person name="Kautmanova I."/>
            <person name="Kiss B."/>
            <person name="Kocsube S."/>
            <person name="Kotiranta H."/>
            <person name="LaButti K.M."/>
            <person name="Lechner B.E."/>
            <person name="Liimatainen K."/>
            <person name="Lipzen A."/>
            <person name="Lukacs Z."/>
            <person name="Mihaltcheva S."/>
            <person name="Morgado L.N."/>
            <person name="Niskanen T."/>
            <person name="Noordeloos M.E."/>
            <person name="Ohm R.A."/>
            <person name="Ortiz-Santana B."/>
            <person name="Ovrebo C."/>
            <person name="Racz N."/>
            <person name="Riley R."/>
            <person name="Savchenko A."/>
            <person name="Shiryaev A."/>
            <person name="Soop K."/>
            <person name="Spirin V."/>
            <person name="Szebenyi C."/>
            <person name="Tomsovsky M."/>
            <person name="Tulloss R.E."/>
            <person name="Uehling J."/>
            <person name="Grigoriev I.V."/>
            <person name="Vagvolgyi C."/>
            <person name="Papp T."/>
            <person name="Martin F.M."/>
            <person name="Miettinen O."/>
            <person name="Hibbett D.S."/>
            <person name="Nagy L.G."/>
        </authorList>
    </citation>
    <scope>NUCLEOTIDE SEQUENCE [LARGE SCALE GENOMIC DNA]</scope>
    <source>
        <strain evidence="2 3">HHB13444</strain>
    </source>
</reference>
<proteinExistence type="predicted"/>
<evidence type="ECO:0000313" key="3">
    <source>
        <dbReference type="Proteomes" id="UP000308197"/>
    </source>
</evidence>
<organism evidence="2 3">
    <name type="scientific">Polyporus arcularius HHB13444</name>
    <dbReference type="NCBI Taxonomy" id="1314778"/>
    <lineage>
        <taxon>Eukaryota</taxon>
        <taxon>Fungi</taxon>
        <taxon>Dikarya</taxon>
        <taxon>Basidiomycota</taxon>
        <taxon>Agaricomycotina</taxon>
        <taxon>Agaricomycetes</taxon>
        <taxon>Polyporales</taxon>
        <taxon>Polyporaceae</taxon>
        <taxon>Polyporus</taxon>
    </lineage>
</organism>
<feature type="transmembrane region" description="Helical" evidence="1">
    <location>
        <begin position="7"/>
        <end position="30"/>
    </location>
</feature>
<keyword evidence="1" id="KW-0472">Membrane</keyword>
<keyword evidence="1" id="KW-0812">Transmembrane</keyword>
<evidence type="ECO:0000313" key="2">
    <source>
        <dbReference type="EMBL" id="TFK91777.1"/>
    </source>
</evidence>
<keyword evidence="1" id="KW-1133">Transmembrane helix</keyword>